<evidence type="ECO:0000256" key="10">
    <source>
        <dbReference type="ARBA" id="ARBA00022843"/>
    </source>
</evidence>
<gene>
    <name evidence="20" type="ORF">mMyoMyo1_005224</name>
</gene>
<evidence type="ECO:0000256" key="6">
    <source>
        <dbReference type="ARBA" id="ARBA00022723"/>
    </source>
</evidence>
<dbReference type="FunFam" id="2.20.25.240:FF:000001">
    <property type="entry name" value="FLYWCH-type zinc finger-containing protein 1"/>
    <property type="match status" value="2"/>
</dbReference>
<feature type="compositionally biased region" description="Polar residues" evidence="17">
    <location>
        <begin position="98"/>
        <end position="110"/>
    </location>
</feature>
<feature type="region of interest" description="Disordered" evidence="17">
    <location>
        <begin position="88"/>
        <end position="110"/>
    </location>
</feature>
<evidence type="ECO:0000256" key="2">
    <source>
        <dbReference type="ARBA" id="ARBA00004584"/>
    </source>
</evidence>
<dbReference type="VEuPathDB" id="HostDB:GeneID_118656838"/>
<evidence type="ECO:0000313" key="21">
    <source>
        <dbReference type="Proteomes" id="UP000527355"/>
    </source>
</evidence>
<keyword evidence="9" id="KW-0862">Zinc</keyword>
<evidence type="ECO:0000256" key="15">
    <source>
        <dbReference type="ARBA" id="ARBA00061839"/>
    </source>
</evidence>
<evidence type="ECO:0000256" key="8">
    <source>
        <dbReference type="ARBA" id="ARBA00022771"/>
    </source>
</evidence>
<feature type="compositionally biased region" description="Low complexity" evidence="17">
    <location>
        <begin position="26"/>
        <end position="38"/>
    </location>
</feature>
<dbReference type="InterPro" id="IPR040312">
    <property type="entry name" value="FWCH1/FWCH2"/>
</dbReference>
<dbReference type="GO" id="GO:0000775">
    <property type="term" value="C:chromosome, centromeric region"/>
    <property type="evidence" value="ECO:0007669"/>
    <property type="project" value="UniProtKB-SubCell"/>
</dbReference>
<dbReference type="PANTHER" id="PTHR31665">
    <property type="entry name" value="FLYWCH FAMILY MEMBER 2-RELATED"/>
    <property type="match status" value="1"/>
</dbReference>
<keyword evidence="4" id="KW-1017">Isopeptide bond</keyword>
<evidence type="ECO:0000256" key="3">
    <source>
        <dbReference type="ARBA" id="ARBA00022454"/>
    </source>
</evidence>
<evidence type="ECO:0000256" key="14">
    <source>
        <dbReference type="ARBA" id="ARBA00056066"/>
    </source>
</evidence>
<evidence type="ECO:0000256" key="13">
    <source>
        <dbReference type="ARBA" id="ARBA00023328"/>
    </source>
</evidence>
<feature type="region of interest" description="Disordered" evidence="17">
    <location>
        <begin position="1"/>
        <end position="38"/>
    </location>
</feature>
<keyword evidence="13" id="KW-0137">Centromere</keyword>
<feature type="domain" description="FLYWCH-type" evidence="18">
    <location>
        <begin position="210"/>
        <end position="268"/>
    </location>
</feature>
<dbReference type="Pfam" id="PF04500">
    <property type="entry name" value="FLYWCH"/>
    <property type="match status" value="2"/>
</dbReference>
<feature type="domain" description="FLYWCH-type zinc finger-containing protein N-terminal" evidence="19">
    <location>
        <begin position="1"/>
        <end position="110"/>
    </location>
</feature>
<dbReference type="GO" id="GO:0005634">
    <property type="term" value="C:nucleus"/>
    <property type="evidence" value="ECO:0007669"/>
    <property type="project" value="UniProtKB-SubCell"/>
</dbReference>
<evidence type="ECO:0000313" key="20">
    <source>
        <dbReference type="EMBL" id="KAF6354840.1"/>
    </source>
</evidence>
<dbReference type="Pfam" id="PF15423">
    <property type="entry name" value="FLYWCH_N"/>
    <property type="match status" value="1"/>
</dbReference>
<comment type="caution">
    <text evidence="20">The sequence shown here is derived from an EMBL/GenBank/DDBJ whole genome shotgun (WGS) entry which is preliminary data.</text>
</comment>
<dbReference type="InterPro" id="IPR029279">
    <property type="entry name" value="FLYWCH_N"/>
</dbReference>
<organism evidence="20 21">
    <name type="scientific">Myotis myotis</name>
    <name type="common">Greater mouse-eared bat</name>
    <name type="synonym">Vespertilio myotis</name>
    <dbReference type="NCBI Taxonomy" id="51298"/>
    <lineage>
        <taxon>Eukaryota</taxon>
        <taxon>Metazoa</taxon>
        <taxon>Chordata</taxon>
        <taxon>Craniata</taxon>
        <taxon>Vertebrata</taxon>
        <taxon>Euteleostomi</taxon>
        <taxon>Mammalia</taxon>
        <taxon>Eutheria</taxon>
        <taxon>Laurasiatheria</taxon>
        <taxon>Chiroptera</taxon>
        <taxon>Yangochiroptera</taxon>
        <taxon>Vespertilionidae</taxon>
        <taxon>Myotis</taxon>
    </lineage>
</organism>
<dbReference type="EMBL" id="JABWUV010000005">
    <property type="protein sequence ID" value="KAF6354840.1"/>
    <property type="molecule type" value="Genomic_DNA"/>
</dbReference>
<evidence type="ECO:0000256" key="12">
    <source>
        <dbReference type="ARBA" id="ARBA00023242"/>
    </source>
</evidence>
<dbReference type="Gene3D" id="2.20.25.240">
    <property type="match status" value="2"/>
</dbReference>
<keyword evidence="21" id="KW-1185">Reference proteome</keyword>
<dbReference type="Proteomes" id="UP000527355">
    <property type="component" value="Unassembled WGS sequence"/>
</dbReference>
<keyword evidence="5" id="KW-0597">Phosphoprotein</keyword>
<evidence type="ECO:0000256" key="7">
    <source>
        <dbReference type="ARBA" id="ARBA00022737"/>
    </source>
</evidence>
<evidence type="ECO:0000256" key="1">
    <source>
        <dbReference type="ARBA" id="ARBA00004123"/>
    </source>
</evidence>
<dbReference type="GO" id="GO:0008270">
    <property type="term" value="F:zinc ion binding"/>
    <property type="evidence" value="ECO:0007669"/>
    <property type="project" value="UniProtKB-KW"/>
</dbReference>
<name>A0A7J7XZT4_MYOMY</name>
<keyword evidence="6" id="KW-0479">Metal-binding</keyword>
<sequence>MPLPEPSEQESASMKTGQEPSPETGTDVVPAAPTDPADPNEYFNLVLVTVCTGDGDGVDSLPKEVHCAMSLEMSGPDTLGRTLQTLPAEEQGGPVQPSPQALEQKCSQPDTAAPKPLEFLRTPFGGRLLVLESFLYKQEKAVGDKVYWKCREHTELGCRGRAITQGQRVMVMRRHCHPPDLGGLEALKQREPFPTQVLREGSGPPQPLEFLKTSLGGRFLVHECFLYRKEKAAGEKVYWMCRDQARLGCRSRAITQGQQVTVMRAHCHMPDLVGLEALRRRERLPIAAQQEDPEKIKLLTKVQLCFKSYSPESQQINGESQ</sequence>
<keyword evidence="11" id="KW-0238">DNA-binding</keyword>
<dbReference type="InterPro" id="IPR007588">
    <property type="entry name" value="Znf_FLYWCH"/>
</dbReference>
<feature type="domain" description="FLYWCH-type" evidence="18">
    <location>
        <begin position="119"/>
        <end position="177"/>
    </location>
</feature>
<reference evidence="20 21" key="1">
    <citation type="journal article" date="2020" name="Nature">
        <title>Six reference-quality genomes reveal evolution of bat adaptations.</title>
        <authorList>
            <person name="Jebb D."/>
            <person name="Huang Z."/>
            <person name="Pippel M."/>
            <person name="Hughes G.M."/>
            <person name="Lavrichenko K."/>
            <person name="Devanna P."/>
            <person name="Winkler S."/>
            <person name="Jermiin L.S."/>
            <person name="Skirmuntt E.C."/>
            <person name="Katzourakis A."/>
            <person name="Burkitt-Gray L."/>
            <person name="Ray D.A."/>
            <person name="Sullivan K.A.M."/>
            <person name="Roscito J.G."/>
            <person name="Kirilenko B.M."/>
            <person name="Davalos L.M."/>
            <person name="Corthals A.P."/>
            <person name="Power M.L."/>
            <person name="Jones G."/>
            <person name="Ransome R.D."/>
            <person name="Dechmann D.K.N."/>
            <person name="Locatelli A.G."/>
            <person name="Puechmaille S.J."/>
            <person name="Fedrigo O."/>
            <person name="Jarvis E.D."/>
            <person name="Hiller M."/>
            <person name="Vernes S.C."/>
            <person name="Myers E.W."/>
            <person name="Teeling E.C."/>
        </authorList>
    </citation>
    <scope>NUCLEOTIDE SEQUENCE [LARGE SCALE GENOMIC DNA]</scope>
    <source>
        <strain evidence="20">MMyoMyo1</strain>
        <tissue evidence="20">Flight muscle</tissue>
    </source>
</reference>
<comment type="subunit">
    <text evidence="15">Interacts with CTNNB1 (when unphosphorylated), perhaps preventing interaction of CTNNB1 with TCF4, and thereby regulating transcription activation; phosphorylation of CTNNB1 may inhibit the interaction.</text>
</comment>
<comment type="subcellular location">
    <subcellularLocation>
        <location evidence="2">Chromosome</location>
        <location evidence="2">Centromere</location>
    </subcellularLocation>
    <subcellularLocation>
        <location evidence="1">Nucleus</location>
    </subcellularLocation>
</comment>
<evidence type="ECO:0000256" key="4">
    <source>
        <dbReference type="ARBA" id="ARBA00022499"/>
    </source>
</evidence>
<feature type="compositionally biased region" description="Polar residues" evidence="17">
    <location>
        <begin position="9"/>
        <end position="24"/>
    </location>
</feature>
<proteinExistence type="predicted"/>
<dbReference type="AlphaFoldDB" id="A0A7J7XZT4"/>
<keyword evidence="8" id="KW-0863">Zinc-finger</keyword>
<dbReference type="PANTHER" id="PTHR31665:SF3">
    <property type="entry name" value="FLYWCH-TYPE ZINC FINGER-CONTAINING PROTEIN 1"/>
    <property type="match status" value="1"/>
</dbReference>
<evidence type="ECO:0000256" key="11">
    <source>
        <dbReference type="ARBA" id="ARBA00023125"/>
    </source>
</evidence>
<evidence type="ECO:0000256" key="5">
    <source>
        <dbReference type="ARBA" id="ARBA00022553"/>
    </source>
</evidence>
<evidence type="ECO:0000256" key="16">
    <source>
        <dbReference type="ARBA" id="ARBA00068770"/>
    </source>
</evidence>
<keyword evidence="3" id="KW-0158">Chromosome</keyword>
<keyword evidence="10" id="KW-0832">Ubl conjugation</keyword>
<keyword evidence="12" id="KW-0539">Nucleus</keyword>
<evidence type="ECO:0000256" key="17">
    <source>
        <dbReference type="SAM" id="MobiDB-lite"/>
    </source>
</evidence>
<accession>A0A7J7XZT4</accession>
<evidence type="ECO:0000259" key="18">
    <source>
        <dbReference type="Pfam" id="PF04500"/>
    </source>
</evidence>
<evidence type="ECO:0000259" key="19">
    <source>
        <dbReference type="Pfam" id="PF15423"/>
    </source>
</evidence>
<comment type="function">
    <text evidence="14">Transcription cofactor. Negatively regulates transcription activation by catenin beta-1 CTNNB1, perhaps acting by competing with TCF4 for CTNNB1 binding. May play a role in DNA-damage response signaling. Binds specifically to DNA sequences at peri-centromeric chromatin loci.</text>
</comment>
<dbReference type="GO" id="GO:0003677">
    <property type="term" value="F:DNA binding"/>
    <property type="evidence" value="ECO:0007669"/>
    <property type="project" value="UniProtKB-KW"/>
</dbReference>
<evidence type="ECO:0000256" key="9">
    <source>
        <dbReference type="ARBA" id="ARBA00022833"/>
    </source>
</evidence>
<keyword evidence="7" id="KW-0677">Repeat</keyword>
<protein>
    <recommendedName>
        <fullName evidence="16">FLYWCH-type zinc finger-containing protein 1</fullName>
    </recommendedName>
</protein>